<dbReference type="Proteomes" id="UP001055336">
    <property type="component" value="Chromosome"/>
</dbReference>
<evidence type="ECO:0000313" key="4">
    <source>
        <dbReference type="Proteomes" id="UP001055336"/>
    </source>
</evidence>
<protein>
    <submittedName>
        <fullName evidence="3">YceI family protein</fullName>
    </submittedName>
</protein>
<evidence type="ECO:0000259" key="2">
    <source>
        <dbReference type="SMART" id="SM00867"/>
    </source>
</evidence>
<feature type="domain" description="Lipid/polyisoprenoid-binding YceI-like" evidence="2">
    <location>
        <begin position="11"/>
        <end position="177"/>
    </location>
</feature>
<dbReference type="PANTHER" id="PTHR34406">
    <property type="entry name" value="PROTEIN YCEI"/>
    <property type="match status" value="1"/>
</dbReference>
<gene>
    <name evidence="3" type="ORF">MKK62_24960</name>
</gene>
<keyword evidence="4" id="KW-1185">Reference proteome</keyword>
<comment type="similarity">
    <text evidence="1">Belongs to the UPF0312 family.</text>
</comment>
<organism evidence="3 4">
    <name type="scientific">Mycobacterium paraterrae</name>
    <dbReference type="NCBI Taxonomy" id="577492"/>
    <lineage>
        <taxon>Bacteria</taxon>
        <taxon>Bacillati</taxon>
        <taxon>Actinomycetota</taxon>
        <taxon>Actinomycetes</taxon>
        <taxon>Mycobacteriales</taxon>
        <taxon>Mycobacteriaceae</taxon>
        <taxon>Mycobacterium</taxon>
    </lineage>
</organism>
<evidence type="ECO:0000313" key="3">
    <source>
        <dbReference type="EMBL" id="UMB72521.1"/>
    </source>
</evidence>
<dbReference type="Gene3D" id="2.40.128.110">
    <property type="entry name" value="Lipid/polyisoprenoid-binding, YceI-like"/>
    <property type="match status" value="1"/>
</dbReference>
<accession>A0ABY3VVS3</accession>
<dbReference type="EMBL" id="CP092488">
    <property type="protein sequence ID" value="UMB72521.1"/>
    <property type="molecule type" value="Genomic_DNA"/>
</dbReference>
<dbReference type="Pfam" id="PF04264">
    <property type="entry name" value="YceI"/>
    <property type="match status" value="1"/>
</dbReference>
<dbReference type="InterPro" id="IPR007372">
    <property type="entry name" value="Lipid/polyisoprenoid-bd_YceI"/>
</dbReference>
<dbReference type="InterPro" id="IPR036761">
    <property type="entry name" value="TTHA0802/YceI-like_sf"/>
</dbReference>
<dbReference type="SMART" id="SM00867">
    <property type="entry name" value="YceI"/>
    <property type="match status" value="1"/>
</dbReference>
<evidence type="ECO:0000256" key="1">
    <source>
        <dbReference type="ARBA" id="ARBA00008812"/>
    </source>
</evidence>
<dbReference type="SUPFAM" id="SSF101874">
    <property type="entry name" value="YceI-like"/>
    <property type="match status" value="1"/>
</dbReference>
<proteinExistence type="inferred from homology"/>
<dbReference type="PANTHER" id="PTHR34406:SF1">
    <property type="entry name" value="PROTEIN YCEI"/>
    <property type="match status" value="1"/>
</dbReference>
<name>A0ABY3VVS3_9MYCO</name>
<reference evidence="3" key="1">
    <citation type="submission" date="2022-08" db="EMBL/GenBank/DDBJ databases">
        <title>Whole genome sequencing of non-tuberculosis mycobacteria type-strains.</title>
        <authorList>
            <person name="Igarashi Y."/>
            <person name="Osugi A."/>
            <person name="Mitarai S."/>
        </authorList>
    </citation>
    <scope>NUCLEOTIDE SEQUENCE</scope>
    <source>
        <strain evidence="3">DSM 45127</strain>
    </source>
</reference>
<sequence length="180" mass="18899">MWAPNELPAGEWQVDVAHSSITFAVSHFSVGKVRGRFGDFNATIEVAGGAAPSVNANINVASVDTGNGARDEHLRGADFFDVANHPTARFTSTSVHRLNSDYRVAGDFQLAGITKPVELFLTFNGLSAGMNRGPVAGFQASASLDRRDFGITINTPLDSGGLAIGHTVALSLDMQAVRAG</sequence>